<comment type="caution">
    <text evidence="2">The sequence shown here is derived from an EMBL/GenBank/DDBJ whole genome shotgun (WGS) entry which is preliminary data.</text>
</comment>
<dbReference type="Proteomes" id="UP001546774">
    <property type="component" value="Unassembled WGS sequence"/>
</dbReference>
<keyword evidence="1" id="KW-0732">Signal</keyword>
<evidence type="ECO:0000313" key="3">
    <source>
        <dbReference type="Proteomes" id="UP001546774"/>
    </source>
</evidence>
<dbReference type="PANTHER" id="PTHR42941:SF1">
    <property type="entry name" value="SLL1037 PROTEIN"/>
    <property type="match status" value="1"/>
</dbReference>
<reference evidence="2" key="1">
    <citation type="submission" date="2024-03" db="EMBL/GenBank/DDBJ databases">
        <title>Human intestinal bacterial collection.</title>
        <authorList>
            <person name="Pauvert C."/>
            <person name="Hitch T.C.A."/>
            <person name="Clavel T."/>
        </authorList>
    </citation>
    <scope>NUCLEOTIDE SEQUENCE [LARGE SCALE GENOMIC DNA]</scope>
    <source>
        <strain evidence="2">CLA-AA-H89B</strain>
    </source>
</reference>
<gene>
    <name evidence="2" type="ORF">WMO37_11725</name>
</gene>
<evidence type="ECO:0000313" key="2">
    <source>
        <dbReference type="EMBL" id="MEQ2555663.1"/>
    </source>
</evidence>
<evidence type="ECO:0000256" key="1">
    <source>
        <dbReference type="SAM" id="SignalP"/>
    </source>
</evidence>
<protein>
    <submittedName>
        <fullName evidence="2">TAXI family TRAP transporter solute-binding subunit</fullName>
    </submittedName>
</protein>
<dbReference type="Gene3D" id="3.40.190.10">
    <property type="entry name" value="Periplasmic binding protein-like II"/>
    <property type="match status" value="2"/>
</dbReference>
<feature type="signal peptide" evidence="1">
    <location>
        <begin position="1"/>
        <end position="21"/>
    </location>
</feature>
<sequence>MKKKILGIGATVLILSAAVFAGCGLTGTRIRFGAAGLGGTYHAFADTFAGLITAGKEKCTVEVKTTAGSAANLRLLSDGYIQMAVAQNDLTNDAYYAAGTFENSRKYRGYSAVAALYTESCQIVVRADSGIESMDGLQGKTVSVGENESGTELNAEQILAVSGLTDKLIDKVHLDYTEAAERLADGKIDAFFCTAGAETTVISELSKQCEIRLLELDESTRDKLLNSYTFYTESVIPKGTYNNQTEDIHTVGVKAVLLVSDKLPEKTVKALTKTLFENKQELQYALPVNIVMNEQTATEGITIPFHKGAAAYYKECGIDVVTGKGSR</sequence>
<organism evidence="2 3">
    <name type="scientific">Lachnospira intestinalis</name>
    <dbReference type="NCBI Taxonomy" id="3133158"/>
    <lineage>
        <taxon>Bacteria</taxon>
        <taxon>Bacillati</taxon>
        <taxon>Bacillota</taxon>
        <taxon>Clostridia</taxon>
        <taxon>Lachnospirales</taxon>
        <taxon>Lachnospiraceae</taxon>
        <taxon>Lachnospira</taxon>
    </lineage>
</organism>
<dbReference type="SUPFAM" id="SSF53850">
    <property type="entry name" value="Periplasmic binding protein-like II"/>
    <property type="match status" value="1"/>
</dbReference>
<feature type="chain" id="PRO_5046710580" evidence="1">
    <location>
        <begin position="22"/>
        <end position="327"/>
    </location>
</feature>
<dbReference type="InterPro" id="IPR011852">
    <property type="entry name" value="TRAP_TAXI"/>
</dbReference>
<dbReference type="PROSITE" id="PS51257">
    <property type="entry name" value="PROKAR_LIPOPROTEIN"/>
    <property type="match status" value="1"/>
</dbReference>
<keyword evidence="3" id="KW-1185">Reference proteome</keyword>
<dbReference type="NCBIfam" id="TIGR02122">
    <property type="entry name" value="TRAP_TAXI"/>
    <property type="match status" value="1"/>
</dbReference>
<dbReference type="EMBL" id="JBBMFS010000010">
    <property type="protein sequence ID" value="MEQ2555663.1"/>
    <property type="molecule type" value="Genomic_DNA"/>
</dbReference>
<dbReference type="Pfam" id="PF16868">
    <property type="entry name" value="NMT1_3"/>
    <property type="match status" value="1"/>
</dbReference>
<name>A0ABV1H7I2_9FIRM</name>
<dbReference type="PANTHER" id="PTHR42941">
    <property type="entry name" value="SLL1037 PROTEIN"/>
    <property type="match status" value="1"/>
</dbReference>
<accession>A0ABV1H7I2</accession>
<dbReference type="CDD" id="cd13567">
    <property type="entry name" value="PBP2_TtGluBP"/>
    <property type="match status" value="1"/>
</dbReference>
<proteinExistence type="predicted"/>